<evidence type="ECO:0000313" key="3">
    <source>
        <dbReference type="Proteomes" id="UP000560081"/>
    </source>
</evidence>
<dbReference type="Proteomes" id="UP000560081">
    <property type="component" value="Unassembled WGS sequence"/>
</dbReference>
<accession>A0A4Y8X2Y7</accession>
<dbReference type="PROSITE" id="PS51257">
    <property type="entry name" value="PROKAR_LIPOPROTEIN"/>
    <property type="match status" value="1"/>
</dbReference>
<feature type="signal peptide" evidence="1">
    <location>
        <begin position="1"/>
        <end position="22"/>
    </location>
</feature>
<gene>
    <name evidence="2" type="ORF">BJ976_000186</name>
</gene>
<reference evidence="2 3" key="1">
    <citation type="submission" date="2020-08" db="EMBL/GenBank/DDBJ databases">
        <title>Sequencing the genomes of 1000 actinobacteria strains.</title>
        <authorList>
            <person name="Klenk H.-P."/>
        </authorList>
    </citation>
    <scope>NUCLEOTIDE SEQUENCE [LARGE SCALE GENOMIC DNA]</scope>
    <source>
        <strain evidence="2 3">DSM 19079</strain>
    </source>
</reference>
<keyword evidence="3" id="KW-1185">Reference proteome</keyword>
<evidence type="ECO:0000313" key="2">
    <source>
        <dbReference type="EMBL" id="MBB4881835.1"/>
    </source>
</evidence>
<protein>
    <submittedName>
        <fullName evidence="2">Uncharacterized protein</fullName>
    </submittedName>
</protein>
<evidence type="ECO:0000256" key="1">
    <source>
        <dbReference type="SAM" id="SignalP"/>
    </source>
</evidence>
<feature type="chain" id="PRO_5039444056" evidence="1">
    <location>
        <begin position="23"/>
        <end position="260"/>
    </location>
</feature>
<name>A0A4Y8X2Y7_9MICC</name>
<dbReference type="RefSeq" id="WP_135029401.1">
    <property type="nucleotide sequence ID" value="NZ_BMLA01000003.1"/>
</dbReference>
<dbReference type="EMBL" id="JACHMC010000001">
    <property type="protein sequence ID" value="MBB4881835.1"/>
    <property type="molecule type" value="Genomic_DNA"/>
</dbReference>
<dbReference type="AlphaFoldDB" id="A0A4Y8X2Y7"/>
<organism evidence="2 3">
    <name type="scientific">Micrococcus flavus</name>
    <dbReference type="NCBI Taxonomy" id="384602"/>
    <lineage>
        <taxon>Bacteria</taxon>
        <taxon>Bacillati</taxon>
        <taxon>Actinomycetota</taxon>
        <taxon>Actinomycetes</taxon>
        <taxon>Micrococcales</taxon>
        <taxon>Micrococcaceae</taxon>
        <taxon>Micrococcus</taxon>
    </lineage>
</organism>
<comment type="caution">
    <text evidence="2">The sequence shown here is derived from an EMBL/GenBank/DDBJ whole genome shotgun (WGS) entry which is preliminary data.</text>
</comment>
<proteinExistence type="predicted"/>
<keyword evidence="1" id="KW-0732">Signal</keyword>
<sequence>MRLRSRAAAALLLCTLAAPLTVGCDARDSSGPASPAESAPWVDPAAQARVRAVVEQGTGAKMTILDVYSPAEYAAAMQRQQETVFGDDVPLETARDASQACLAANREVTALEAGSGARALAGAGSAGGLGAASPEGYVNLTVTDFPDEASARESWAGHGRVRAACTGQDGWLGMLDAREASWEGAQAGQGGQAVVFTRRIPGPDGSEVRMQAAHVLDGRRQYVLNRRTDGPDAASEATGRTDGTADVALLREVADALASG</sequence>